<protein>
    <submittedName>
        <fullName evidence="1">Uncharacterized protein</fullName>
    </submittedName>
</protein>
<dbReference type="AlphaFoldDB" id="A0A0B7F373"/>
<evidence type="ECO:0000313" key="1">
    <source>
        <dbReference type="EMBL" id="CEL51980.1"/>
    </source>
</evidence>
<proteinExistence type="predicted"/>
<sequence length="77" mass="9071">MTSPFPVYFTCVRRVNHAECPSAVEEGWRRCKPAWHEVNRRPRKNENQFQPKGYGRCSQRLAVFAGQKQEQYEEGRG</sequence>
<dbReference type="EMBL" id="LN679100">
    <property type="protein sequence ID" value="CEL51980.1"/>
    <property type="molecule type" value="Genomic_DNA"/>
</dbReference>
<accession>A0A0B7F373</accession>
<gene>
    <name evidence="1" type="ORF">RSOLAG1IB_00517</name>
</gene>
<organism evidence="1 2">
    <name type="scientific">Thanatephorus cucumeris (strain AG1-IB / isolate 7/3/14)</name>
    <name type="common">Lettuce bottom rot fungus</name>
    <name type="synonym">Rhizoctonia solani</name>
    <dbReference type="NCBI Taxonomy" id="1108050"/>
    <lineage>
        <taxon>Eukaryota</taxon>
        <taxon>Fungi</taxon>
        <taxon>Dikarya</taxon>
        <taxon>Basidiomycota</taxon>
        <taxon>Agaricomycotina</taxon>
        <taxon>Agaricomycetes</taxon>
        <taxon>Cantharellales</taxon>
        <taxon>Ceratobasidiaceae</taxon>
        <taxon>Rhizoctonia</taxon>
        <taxon>Rhizoctonia solani AG-1</taxon>
    </lineage>
</organism>
<evidence type="ECO:0000313" key="2">
    <source>
        <dbReference type="Proteomes" id="UP000059188"/>
    </source>
</evidence>
<dbReference type="Proteomes" id="UP000059188">
    <property type="component" value="Unassembled WGS sequence"/>
</dbReference>
<reference evidence="1 2" key="1">
    <citation type="submission" date="2014-11" db="EMBL/GenBank/DDBJ databases">
        <authorList>
            <person name="Wibberg Daniel"/>
        </authorList>
    </citation>
    <scope>NUCLEOTIDE SEQUENCE [LARGE SCALE GENOMIC DNA]</scope>
    <source>
        <strain evidence="1">Rhizoctonia solani AG1-IB 7/3/14</strain>
    </source>
</reference>
<keyword evidence="2" id="KW-1185">Reference proteome</keyword>
<name>A0A0B7F373_THACB</name>